<feature type="region of interest" description="Disordered" evidence="9">
    <location>
        <begin position="1"/>
        <end position="26"/>
    </location>
</feature>
<dbReference type="InterPro" id="IPR000700">
    <property type="entry name" value="PAS-assoc_C"/>
</dbReference>
<evidence type="ECO:0000256" key="2">
    <source>
        <dbReference type="ARBA" id="ARBA00022543"/>
    </source>
</evidence>
<keyword evidence="3" id="KW-0716">Sensory transduction</keyword>
<keyword evidence="2" id="KW-0675">Receptor</keyword>
<feature type="compositionally biased region" description="Polar residues" evidence="9">
    <location>
        <begin position="896"/>
        <end position="905"/>
    </location>
</feature>
<evidence type="ECO:0000256" key="8">
    <source>
        <dbReference type="PROSITE-ProRule" id="PRU10141"/>
    </source>
</evidence>
<dbReference type="PROSITE" id="PS50011">
    <property type="entry name" value="PROTEIN_KINASE_DOM"/>
    <property type="match status" value="1"/>
</dbReference>
<dbReference type="InterPro" id="IPR035965">
    <property type="entry name" value="PAS-like_dom_sf"/>
</dbReference>
<comment type="caution">
    <text evidence="13">The sequence shown here is derived from an EMBL/GenBank/DDBJ whole genome shotgun (WGS) entry which is preliminary data.</text>
</comment>
<feature type="region of interest" description="Disordered" evidence="9">
    <location>
        <begin position="958"/>
        <end position="999"/>
    </location>
</feature>
<feature type="compositionally biased region" description="Low complexity" evidence="9">
    <location>
        <begin position="215"/>
        <end position="235"/>
    </location>
</feature>
<dbReference type="InterPro" id="IPR011009">
    <property type="entry name" value="Kinase-like_dom_sf"/>
</dbReference>
<dbReference type="InterPro" id="IPR000014">
    <property type="entry name" value="PAS"/>
</dbReference>
<feature type="compositionally biased region" description="Gly residues" evidence="9">
    <location>
        <begin position="965"/>
        <end position="985"/>
    </location>
</feature>
<feature type="compositionally biased region" description="Gly residues" evidence="9">
    <location>
        <begin position="776"/>
        <end position="792"/>
    </location>
</feature>
<keyword evidence="5 8" id="KW-0547">Nucleotide-binding</keyword>
<evidence type="ECO:0000259" key="11">
    <source>
        <dbReference type="PROSITE" id="PS50112"/>
    </source>
</evidence>
<keyword evidence="1" id="KW-0723">Serine/threonine-protein kinase</keyword>
<feature type="region of interest" description="Disordered" evidence="9">
    <location>
        <begin position="1012"/>
        <end position="1083"/>
    </location>
</feature>
<dbReference type="InterPro" id="IPR008271">
    <property type="entry name" value="Ser/Thr_kinase_AS"/>
</dbReference>
<feature type="domain" description="PAS" evidence="11">
    <location>
        <begin position="272"/>
        <end position="307"/>
    </location>
</feature>
<evidence type="ECO:0000256" key="4">
    <source>
        <dbReference type="ARBA" id="ARBA00022679"/>
    </source>
</evidence>
<name>A0AAD3DJV6_9CHLO</name>
<dbReference type="PROSITE" id="PS50112">
    <property type="entry name" value="PAS"/>
    <property type="match status" value="2"/>
</dbReference>
<dbReference type="GO" id="GO:0004674">
    <property type="term" value="F:protein serine/threonine kinase activity"/>
    <property type="evidence" value="ECO:0007669"/>
    <property type="project" value="UniProtKB-KW"/>
</dbReference>
<evidence type="ECO:0000256" key="7">
    <source>
        <dbReference type="ARBA" id="ARBA00022840"/>
    </source>
</evidence>
<feature type="domain" description="PAS" evidence="11">
    <location>
        <begin position="56"/>
        <end position="105"/>
    </location>
</feature>
<dbReference type="CDD" id="cd14003">
    <property type="entry name" value="STKc_AMPK-like"/>
    <property type="match status" value="1"/>
</dbReference>
<feature type="compositionally biased region" description="Gly residues" evidence="9">
    <location>
        <begin position="249"/>
        <end position="260"/>
    </location>
</feature>
<feature type="binding site" evidence="8">
    <location>
        <position position="496"/>
    </location>
    <ligand>
        <name>ATP</name>
        <dbReference type="ChEBI" id="CHEBI:30616"/>
    </ligand>
</feature>
<feature type="region of interest" description="Disordered" evidence="9">
    <location>
        <begin position="213"/>
        <end position="235"/>
    </location>
</feature>
<evidence type="ECO:0000313" key="14">
    <source>
        <dbReference type="Proteomes" id="UP001054857"/>
    </source>
</evidence>
<keyword evidence="7 8" id="KW-0067">ATP-binding</keyword>
<dbReference type="PROSITE" id="PS50113">
    <property type="entry name" value="PAC"/>
    <property type="match status" value="1"/>
</dbReference>
<sequence length="1083" mass="110269">MSGKQRQAVKVKKVDKREERRENLVEEPIDEDAHPWKNVVRPISSQPPKDNNFTLDDEVASAAIENLLSSFTVSDPNEEGNPLCYVSPGFLSMTGYSEQECLGRNCSFLQSGKCDPAALQALRASVAERRFTATELTNFRKDGRPFQNYLSLSPVLSSDGSTLLHMVGVQCDVDERRRRGEVVDEAFYSKWQEQLKHCLTAFALVDVSSAGPGGSTAAATPTTPTAATGGGAAARSGLASAGSNAGVGAAGSAGGAGGNASQGSAPSPPTAGAVCAVSPGFTALTGYSQSDVLGWNILSLCGPDSSERDMRKLLTSQWSHTPTAVKLLCYKRDGTPFWAYVLSCPLVTNGPAGGAAAGGGFGQGSSASRMSMGPMGPTTSGRQAQGGNGGRACGLGLGFGGLIGAAAAAGGGSGSLSSSTVGLPQSGLASAASGSLGSVGLPSVKYCLCCVVDITAQRLKKVVGGKYVLGKTIGAGAFGLVRIGKNIMTDELVAIKSVDASRFRSIAEIDQIQEEMSVLSSLKHPNIIRLFDVHFQNNTFFLVMEFAGGGSLVHFMRTHGDPVRHCLDEATAGRVFTQMVSALDYCHRRRVIHRDLKPENILMDENNNLKIADFGLAAVAAPFSGGLTLQCGTPEFTAPEITIGREYDGCSVDIWSMGVILYEALSGNLPFKGTTQATLFKAIQRGVFDPLPTHVSAECKDLVRRMLVVDPSSRISMDEILRHPWVVKAAAAGGRHSGTAAGALPSTASCEGSGSPDAFRVTSPVAGSGARASNTGFGGAGGGPDDGPGGWGAASSPTQRGSDGSDPLLSSAAPLGYLSQSRPASSGTALGGGAGQGPGPPSPSAAGAVLPGLGHANSTGPGGLHDSVKLVIPSGADRDDPVLAAILRSSHAHADSGSQGQSPSRSAADDGEEGDLRVQSSTISYNPAGLAGGMGSGGAGVSRRDTMASACSSRMGVASRSMGGVQPGVGGNLPGHGQAGSGKARGGALLPTLGAASSPGLNAVLDRRMQDPSRFRSPARVQGGAAGPAGRGGMPGARGQQGSQQGAQPPQGHASTDGVNRQLPPIQQAGRPIGKKSSWMIGP</sequence>
<feature type="compositionally biased region" description="Low complexity" evidence="9">
    <location>
        <begin position="1037"/>
        <end position="1054"/>
    </location>
</feature>
<dbReference type="PROSITE" id="PS00107">
    <property type="entry name" value="PROTEIN_KINASE_ATP"/>
    <property type="match status" value="1"/>
</dbReference>
<dbReference type="GO" id="GO:0005524">
    <property type="term" value="F:ATP binding"/>
    <property type="evidence" value="ECO:0007669"/>
    <property type="project" value="UniProtKB-UniRule"/>
</dbReference>
<reference evidence="13 14" key="1">
    <citation type="journal article" date="2021" name="Sci. Rep.">
        <title>Genome sequencing of the multicellular alga Astrephomene provides insights into convergent evolution of germ-soma differentiation.</title>
        <authorList>
            <person name="Yamashita S."/>
            <person name="Yamamoto K."/>
            <person name="Matsuzaki R."/>
            <person name="Suzuki S."/>
            <person name="Yamaguchi H."/>
            <person name="Hirooka S."/>
            <person name="Minakuchi Y."/>
            <person name="Miyagishima S."/>
            <person name="Kawachi M."/>
            <person name="Toyoda A."/>
            <person name="Nozaki H."/>
        </authorList>
    </citation>
    <scope>NUCLEOTIDE SEQUENCE [LARGE SCALE GENOMIC DNA]</scope>
    <source>
        <strain evidence="13 14">NIES-4017</strain>
    </source>
</reference>
<dbReference type="SMART" id="SM00220">
    <property type="entry name" value="S_TKc"/>
    <property type="match status" value="1"/>
</dbReference>
<feature type="domain" description="Protein kinase" evidence="10">
    <location>
        <begin position="467"/>
        <end position="726"/>
    </location>
</feature>
<feature type="compositionally biased region" description="Gly residues" evidence="9">
    <location>
        <begin position="930"/>
        <end position="940"/>
    </location>
</feature>
<keyword evidence="2" id="KW-0600">Photoreceptor protein</keyword>
<feature type="region of interest" description="Disordered" evidence="9">
    <location>
        <begin position="743"/>
        <end position="861"/>
    </location>
</feature>
<dbReference type="Proteomes" id="UP001054857">
    <property type="component" value="Unassembled WGS sequence"/>
</dbReference>
<dbReference type="CDD" id="cd00130">
    <property type="entry name" value="PAS"/>
    <property type="match status" value="2"/>
</dbReference>
<feature type="compositionally biased region" description="Gly residues" evidence="9">
    <location>
        <begin position="1024"/>
        <end position="1036"/>
    </location>
</feature>
<organism evidence="13 14">
    <name type="scientific">Astrephomene gubernaculifera</name>
    <dbReference type="NCBI Taxonomy" id="47775"/>
    <lineage>
        <taxon>Eukaryota</taxon>
        <taxon>Viridiplantae</taxon>
        <taxon>Chlorophyta</taxon>
        <taxon>core chlorophytes</taxon>
        <taxon>Chlorophyceae</taxon>
        <taxon>CS clade</taxon>
        <taxon>Chlamydomonadales</taxon>
        <taxon>Astrephomenaceae</taxon>
        <taxon>Astrephomene</taxon>
    </lineage>
</organism>
<feature type="region of interest" description="Disordered" evidence="9">
    <location>
        <begin position="249"/>
        <end position="271"/>
    </location>
</feature>
<dbReference type="PANTHER" id="PTHR24346">
    <property type="entry name" value="MAP/MICROTUBULE AFFINITY-REGULATING KINASE"/>
    <property type="match status" value="1"/>
</dbReference>
<dbReference type="SUPFAM" id="SSF56112">
    <property type="entry name" value="Protein kinase-like (PK-like)"/>
    <property type="match status" value="1"/>
</dbReference>
<dbReference type="GO" id="GO:0005737">
    <property type="term" value="C:cytoplasm"/>
    <property type="evidence" value="ECO:0007669"/>
    <property type="project" value="TreeGrafter"/>
</dbReference>
<feature type="region of interest" description="Disordered" evidence="9">
    <location>
        <begin position="891"/>
        <end position="945"/>
    </location>
</feature>
<evidence type="ECO:0000256" key="1">
    <source>
        <dbReference type="ARBA" id="ARBA00022527"/>
    </source>
</evidence>
<evidence type="ECO:0000313" key="13">
    <source>
        <dbReference type="EMBL" id="GFR43165.1"/>
    </source>
</evidence>
<dbReference type="EMBL" id="BMAR01000005">
    <property type="protein sequence ID" value="GFR43165.1"/>
    <property type="molecule type" value="Genomic_DNA"/>
</dbReference>
<evidence type="ECO:0000259" key="12">
    <source>
        <dbReference type="PROSITE" id="PS50113"/>
    </source>
</evidence>
<dbReference type="SUPFAM" id="SSF55785">
    <property type="entry name" value="PYP-like sensor domain (PAS domain)"/>
    <property type="match status" value="2"/>
</dbReference>
<dbReference type="AlphaFoldDB" id="A0AAD3DJV6"/>
<evidence type="ECO:0000256" key="6">
    <source>
        <dbReference type="ARBA" id="ARBA00022777"/>
    </source>
</evidence>
<accession>A0AAD3DJV6</accession>
<evidence type="ECO:0008006" key="15">
    <source>
        <dbReference type="Google" id="ProtNLM"/>
    </source>
</evidence>
<gene>
    <name evidence="13" type="ORF">Agub_g4214</name>
</gene>
<evidence type="ECO:0000256" key="3">
    <source>
        <dbReference type="ARBA" id="ARBA00022606"/>
    </source>
</evidence>
<evidence type="ECO:0000256" key="9">
    <source>
        <dbReference type="SAM" id="MobiDB-lite"/>
    </source>
</evidence>
<protein>
    <recommendedName>
        <fullName evidence="15">LOV domain-containing protein</fullName>
    </recommendedName>
</protein>
<proteinExistence type="predicted"/>
<dbReference type="Gene3D" id="3.30.450.20">
    <property type="entry name" value="PAS domain"/>
    <property type="match status" value="2"/>
</dbReference>
<keyword evidence="2" id="KW-0157">Chromophore</keyword>
<feature type="compositionally biased region" description="Basic and acidic residues" evidence="9">
    <location>
        <begin position="15"/>
        <end position="24"/>
    </location>
</feature>
<dbReference type="InterPro" id="IPR000719">
    <property type="entry name" value="Prot_kinase_dom"/>
</dbReference>
<evidence type="ECO:0000259" key="10">
    <source>
        <dbReference type="PROSITE" id="PS50011"/>
    </source>
</evidence>
<evidence type="ECO:0000256" key="5">
    <source>
        <dbReference type="ARBA" id="ARBA00022741"/>
    </source>
</evidence>
<keyword evidence="4" id="KW-0808">Transferase</keyword>
<dbReference type="PANTHER" id="PTHR24346:SF82">
    <property type="entry name" value="KP78A-RELATED"/>
    <property type="match status" value="1"/>
</dbReference>
<dbReference type="NCBIfam" id="TIGR00229">
    <property type="entry name" value="sensory_box"/>
    <property type="match status" value="1"/>
</dbReference>
<keyword evidence="14" id="KW-1185">Reference proteome</keyword>
<dbReference type="PROSITE" id="PS00108">
    <property type="entry name" value="PROTEIN_KINASE_ST"/>
    <property type="match status" value="1"/>
</dbReference>
<dbReference type="Pfam" id="PF00069">
    <property type="entry name" value="Pkinase"/>
    <property type="match status" value="1"/>
</dbReference>
<dbReference type="FunFam" id="1.10.510.10:FF:000571">
    <property type="entry name" value="Maternal embryonic leucine zipper kinase"/>
    <property type="match status" value="1"/>
</dbReference>
<feature type="domain" description="PAC" evidence="12">
    <location>
        <begin position="132"/>
        <end position="185"/>
    </location>
</feature>
<dbReference type="InterPro" id="IPR017441">
    <property type="entry name" value="Protein_kinase_ATP_BS"/>
</dbReference>
<dbReference type="Gene3D" id="1.10.510.10">
    <property type="entry name" value="Transferase(Phosphotransferase) domain 1"/>
    <property type="match status" value="1"/>
</dbReference>
<dbReference type="GO" id="GO:0009882">
    <property type="term" value="F:blue light photoreceptor activity"/>
    <property type="evidence" value="ECO:0007669"/>
    <property type="project" value="UniProtKB-ARBA"/>
</dbReference>
<dbReference type="Pfam" id="PF13426">
    <property type="entry name" value="PAS_9"/>
    <property type="match status" value="2"/>
</dbReference>
<keyword evidence="6" id="KW-0418">Kinase</keyword>
<feature type="region of interest" description="Disordered" evidence="9">
    <location>
        <begin position="365"/>
        <end position="387"/>
    </location>
</feature>